<name>A0AAD7EM23_9AGAR</name>
<protein>
    <submittedName>
        <fullName evidence="2">Uncharacterized protein</fullName>
    </submittedName>
</protein>
<gene>
    <name evidence="2" type="ORF">DFH08DRAFT_251290</name>
</gene>
<proteinExistence type="predicted"/>
<organism evidence="2 3">
    <name type="scientific">Mycena albidolilacea</name>
    <dbReference type="NCBI Taxonomy" id="1033008"/>
    <lineage>
        <taxon>Eukaryota</taxon>
        <taxon>Fungi</taxon>
        <taxon>Dikarya</taxon>
        <taxon>Basidiomycota</taxon>
        <taxon>Agaricomycotina</taxon>
        <taxon>Agaricomycetes</taxon>
        <taxon>Agaricomycetidae</taxon>
        <taxon>Agaricales</taxon>
        <taxon>Marasmiineae</taxon>
        <taxon>Mycenaceae</taxon>
        <taxon>Mycena</taxon>
    </lineage>
</organism>
<evidence type="ECO:0000313" key="3">
    <source>
        <dbReference type="Proteomes" id="UP001218218"/>
    </source>
</evidence>
<sequence length="161" mass="18130">MWVKEMALGDWARGRILDGAWLTSADVYFWKQGGLENPELGVRAVHLVSWPFRRRPRPPYHFFRSPYPRRTSTGPSIPRTPSRPIAPPPPTYALTEAAHNAHIKNMRTVLLPVFKNVVCRFISRRGRNGCSARAANRSTPPCGAARMSLADVVQQSREKGV</sequence>
<dbReference type="Proteomes" id="UP001218218">
    <property type="component" value="Unassembled WGS sequence"/>
</dbReference>
<reference evidence="2" key="1">
    <citation type="submission" date="2023-03" db="EMBL/GenBank/DDBJ databases">
        <title>Massive genome expansion in bonnet fungi (Mycena s.s.) driven by repeated elements and novel gene families across ecological guilds.</title>
        <authorList>
            <consortium name="Lawrence Berkeley National Laboratory"/>
            <person name="Harder C.B."/>
            <person name="Miyauchi S."/>
            <person name="Viragh M."/>
            <person name="Kuo A."/>
            <person name="Thoen E."/>
            <person name="Andreopoulos B."/>
            <person name="Lu D."/>
            <person name="Skrede I."/>
            <person name="Drula E."/>
            <person name="Henrissat B."/>
            <person name="Morin E."/>
            <person name="Kohler A."/>
            <person name="Barry K."/>
            <person name="LaButti K."/>
            <person name="Morin E."/>
            <person name="Salamov A."/>
            <person name="Lipzen A."/>
            <person name="Mereny Z."/>
            <person name="Hegedus B."/>
            <person name="Baldrian P."/>
            <person name="Stursova M."/>
            <person name="Weitz H."/>
            <person name="Taylor A."/>
            <person name="Grigoriev I.V."/>
            <person name="Nagy L.G."/>
            <person name="Martin F."/>
            <person name="Kauserud H."/>
        </authorList>
    </citation>
    <scope>NUCLEOTIDE SEQUENCE</scope>
    <source>
        <strain evidence="2">CBHHK002</strain>
    </source>
</reference>
<feature type="compositionally biased region" description="Low complexity" evidence="1">
    <location>
        <begin position="63"/>
        <end position="83"/>
    </location>
</feature>
<feature type="region of interest" description="Disordered" evidence="1">
    <location>
        <begin position="63"/>
        <end position="87"/>
    </location>
</feature>
<evidence type="ECO:0000313" key="2">
    <source>
        <dbReference type="EMBL" id="KAJ7339248.1"/>
    </source>
</evidence>
<comment type="caution">
    <text evidence="2">The sequence shown here is derived from an EMBL/GenBank/DDBJ whole genome shotgun (WGS) entry which is preliminary data.</text>
</comment>
<accession>A0AAD7EM23</accession>
<dbReference type="AlphaFoldDB" id="A0AAD7EM23"/>
<dbReference type="EMBL" id="JARIHO010000028">
    <property type="protein sequence ID" value="KAJ7339248.1"/>
    <property type="molecule type" value="Genomic_DNA"/>
</dbReference>
<keyword evidence="3" id="KW-1185">Reference proteome</keyword>
<evidence type="ECO:0000256" key="1">
    <source>
        <dbReference type="SAM" id="MobiDB-lite"/>
    </source>
</evidence>